<feature type="transmembrane region" description="Helical" evidence="8">
    <location>
        <begin position="210"/>
        <end position="231"/>
    </location>
</feature>
<feature type="transmembrane region" description="Helical" evidence="8">
    <location>
        <begin position="91"/>
        <end position="114"/>
    </location>
</feature>
<dbReference type="InterPro" id="IPR020846">
    <property type="entry name" value="MFS_dom"/>
</dbReference>
<feature type="transmembrane region" description="Helical" evidence="8">
    <location>
        <begin position="147"/>
        <end position="170"/>
    </location>
</feature>
<comment type="similarity">
    <text evidence="2">Belongs to the major facilitator superfamily. EmrB family.</text>
</comment>
<keyword evidence="5 8" id="KW-0812">Transmembrane</keyword>
<dbReference type="SUPFAM" id="SSF103473">
    <property type="entry name" value="MFS general substrate transporter"/>
    <property type="match status" value="1"/>
</dbReference>
<keyword evidence="4" id="KW-1003">Cell membrane</keyword>
<feature type="transmembrane region" description="Helical" evidence="8">
    <location>
        <begin position="176"/>
        <end position="198"/>
    </location>
</feature>
<proteinExistence type="inferred from homology"/>
<feature type="transmembrane region" description="Helical" evidence="8">
    <location>
        <begin position="365"/>
        <end position="384"/>
    </location>
</feature>
<evidence type="ECO:0000256" key="7">
    <source>
        <dbReference type="ARBA" id="ARBA00023136"/>
    </source>
</evidence>
<dbReference type="Pfam" id="PF07690">
    <property type="entry name" value="MFS_1"/>
    <property type="match status" value="1"/>
</dbReference>
<keyword evidence="3" id="KW-0813">Transport</keyword>
<dbReference type="NCBIfam" id="TIGR00711">
    <property type="entry name" value="efflux_EmrB"/>
    <property type="match status" value="1"/>
</dbReference>
<evidence type="ECO:0000256" key="3">
    <source>
        <dbReference type="ARBA" id="ARBA00022448"/>
    </source>
</evidence>
<feature type="transmembrane region" description="Helical" evidence="8">
    <location>
        <begin position="22"/>
        <end position="42"/>
    </location>
</feature>
<evidence type="ECO:0000259" key="9">
    <source>
        <dbReference type="PROSITE" id="PS50850"/>
    </source>
</evidence>
<feature type="transmembrane region" description="Helical" evidence="8">
    <location>
        <begin position="396"/>
        <end position="416"/>
    </location>
</feature>
<dbReference type="RefSeq" id="WP_187240993.1">
    <property type="nucleotide sequence ID" value="NZ_BAAAOK010000011.1"/>
</dbReference>
<name>A0ABR7LHB7_9ACTN</name>
<comment type="subcellular location">
    <subcellularLocation>
        <location evidence="1">Cell membrane</location>
        <topology evidence="1">Multi-pass membrane protein</topology>
    </subcellularLocation>
</comment>
<protein>
    <submittedName>
        <fullName evidence="10">MFS transporter</fullName>
    </submittedName>
</protein>
<dbReference type="InterPro" id="IPR004638">
    <property type="entry name" value="EmrB-like"/>
</dbReference>
<feature type="transmembrane region" description="Helical" evidence="8">
    <location>
        <begin position="335"/>
        <end position="353"/>
    </location>
</feature>
<evidence type="ECO:0000313" key="11">
    <source>
        <dbReference type="Proteomes" id="UP000805614"/>
    </source>
</evidence>
<feature type="transmembrane region" description="Helical" evidence="8">
    <location>
        <begin position="515"/>
        <end position="533"/>
    </location>
</feature>
<sequence>MSPPSTAFPLGAADSGDRRGRWLGTVIISLGVSLIVIDATIVNVLMPRIVAELRLETTDAEWITSIYSLTFAALLIPFGRAGDLFGRRRMFIAGTVVFVLASLLVATAGSGSAIVGARALQGVGGAMIMPATLSTVNSMFTGRDRAVAFGIWGSLIGGMAALGPLLGGWLASSFGWRWAFAVNLPIGLLLVIGALRFVPETRVASARRGIDWTGGVLAALGLGALVCGLIEGQSYGWWLPTRSFTMGPVEWPLTGLSPIPVVLALGVVLIAALITLERMRARSGRPVMLDLELFRIAGFRRGNAVSALISCGELGLLFVLPLFLQNVHDDSPLQISVAIVPLAVGALFAGPFAGRLANRHGAPWVVRLGVALEVAAVLAIAVTLHADTSGLRLAPWMLMYGVGLGLTSAQLTNVSLADVPRAHSGQASGTQSAARQIGSALGIAIIGTVFATSLSHAMLDRLHDTSVPEARHAALAQQLRSSAGTSARDLRRRPGEEVAARAAADSLADATRRGALATAAVLGVGLLMTLRLGRSGVRAPVRHPRESSL</sequence>
<evidence type="ECO:0000256" key="4">
    <source>
        <dbReference type="ARBA" id="ARBA00022475"/>
    </source>
</evidence>
<gene>
    <name evidence="10" type="ORF">HKK74_00955</name>
</gene>
<evidence type="ECO:0000256" key="5">
    <source>
        <dbReference type="ARBA" id="ARBA00022692"/>
    </source>
</evidence>
<dbReference type="PANTHER" id="PTHR42718">
    <property type="entry name" value="MAJOR FACILITATOR SUPERFAMILY MULTIDRUG TRANSPORTER MFSC"/>
    <property type="match status" value="1"/>
</dbReference>
<feature type="transmembrane region" description="Helical" evidence="8">
    <location>
        <begin position="251"/>
        <end position="276"/>
    </location>
</feature>
<feature type="transmembrane region" description="Helical" evidence="8">
    <location>
        <begin position="437"/>
        <end position="459"/>
    </location>
</feature>
<dbReference type="Gene3D" id="1.20.1720.10">
    <property type="entry name" value="Multidrug resistance protein D"/>
    <property type="match status" value="1"/>
</dbReference>
<feature type="transmembrane region" description="Helical" evidence="8">
    <location>
        <begin position="304"/>
        <end position="323"/>
    </location>
</feature>
<feature type="transmembrane region" description="Helical" evidence="8">
    <location>
        <begin position="120"/>
        <end position="140"/>
    </location>
</feature>
<evidence type="ECO:0000256" key="1">
    <source>
        <dbReference type="ARBA" id="ARBA00004651"/>
    </source>
</evidence>
<evidence type="ECO:0000256" key="6">
    <source>
        <dbReference type="ARBA" id="ARBA00022989"/>
    </source>
</evidence>
<dbReference type="CDD" id="cd17321">
    <property type="entry name" value="MFS_MMR_MDR_like"/>
    <property type="match status" value="1"/>
</dbReference>
<feature type="domain" description="Major facilitator superfamily (MFS) profile" evidence="9">
    <location>
        <begin position="24"/>
        <end position="537"/>
    </location>
</feature>
<evidence type="ECO:0000256" key="8">
    <source>
        <dbReference type="SAM" id="Phobius"/>
    </source>
</evidence>
<comment type="caution">
    <text evidence="10">The sequence shown here is derived from an EMBL/GenBank/DDBJ whole genome shotgun (WGS) entry which is preliminary data.</text>
</comment>
<dbReference type="PANTHER" id="PTHR42718:SF9">
    <property type="entry name" value="MAJOR FACILITATOR SUPERFAMILY MULTIDRUG TRANSPORTER MFSC"/>
    <property type="match status" value="1"/>
</dbReference>
<dbReference type="PROSITE" id="PS50850">
    <property type="entry name" value="MFS"/>
    <property type="match status" value="1"/>
</dbReference>
<organism evidence="10 11">
    <name type="scientific">Actinomadura alba</name>
    <dbReference type="NCBI Taxonomy" id="406431"/>
    <lineage>
        <taxon>Bacteria</taxon>
        <taxon>Bacillati</taxon>
        <taxon>Actinomycetota</taxon>
        <taxon>Actinomycetes</taxon>
        <taxon>Streptosporangiales</taxon>
        <taxon>Thermomonosporaceae</taxon>
        <taxon>Actinomadura</taxon>
    </lineage>
</organism>
<feature type="transmembrane region" description="Helical" evidence="8">
    <location>
        <begin position="62"/>
        <end position="79"/>
    </location>
</feature>
<dbReference type="InterPro" id="IPR011701">
    <property type="entry name" value="MFS"/>
</dbReference>
<accession>A0ABR7LHB7</accession>
<evidence type="ECO:0000313" key="10">
    <source>
        <dbReference type="EMBL" id="MBC6464073.1"/>
    </source>
</evidence>
<dbReference type="Gene3D" id="1.20.1250.20">
    <property type="entry name" value="MFS general substrate transporter like domains"/>
    <property type="match status" value="1"/>
</dbReference>
<dbReference type="EMBL" id="JABVEC010000001">
    <property type="protein sequence ID" value="MBC6464073.1"/>
    <property type="molecule type" value="Genomic_DNA"/>
</dbReference>
<dbReference type="Proteomes" id="UP000805614">
    <property type="component" value="Unassembled WGS sequence"/>
</dbReference>
<reference evidence="10 11" key="1">
    <citation type="submission" date="2020-06" db="EMBL/GenBank/DDBJ databases">
        <title>Actinomadura xiongansis sp. nov., isolated from soil of Baiyangdian.</title>
        <authorList>
            <person name="Zhang X."/>
        </authorList>
    </citation>
    <scope>NUCLEOTIDE SEQUENCE [LARGE SCALE GENOMIC DNA]</scope>
    <source>
        <strain evidence="10 11">HBUM206468</strain>
    </source>
</reference>
<keyword evidence="6 8" id="KW-1133">Transmembrane helix</keyword>
<keyword evidence="11" id="KW-1185">Reference proteome</keyword>
<evidence type="ECO:0000256" key="2">
    <source>
        <dbReference type="ARBA" id="ARBA00008537"/>
    </source>
</evidence>
<keyword evidence="7 8" id="KW-0472">Membrane</keyword>
<dbReference type="InterPro" id="IPR036259">
    <property type="entry name" value="MFS_trans_sf"/>
</dbReference>